<evidence type="ECO:0000256" key="1">
    <source>
        <dbReference type="SAM" id="Phobius"/>
    </source>
</evidence>
<evidence type="ECO:0000313" key="3">
    <source>
        <dbReference type="Proteomes" id="UP000886750"/>
    </source>
</evidence>
<keyword evidence="1" id="KW-0472">Membrane</keyword>
<reference evidence="2" key="2">
    <citation type="submission" date="2021-04" db="EMBL/GenBank/DDBJ databases">
        <authorList>
            <person name="Gilroy R."/>
        </authorList>
    </citation>
    <scope>NUCLEOTIDE SEQUENCE</scope>
    <source>
        <strain evidence="2">1345</strain>
    </source>
</reference>
<reference evidence="2" key="1">
    <citation type="journal article" date="2021" name="PeerJ">
        <title>Extensive microbial diversity within the chicken gut microbiome revealed by metagenomics and culture.</title>
        <authorList>
            <person name="Gilroy R."/>
            <person name="Ravi A."/>
            <person name="Getino M."/>
            <person name="Pursley I."/>
            <person name="Horton D.L."/>
            <person name="Alikhan N.F."/>
            <person name="Baker D."/>
            <person name="Gharbi K."/>
            <person name="Hall N."/>
            <person name="Watson M."/>
            <person name="Adriaenssens E.M."/>
            <person name="Foster-Nyarko E."/>
            <person name="Jarju S."/>
            <person name="Secka A."/>
            <person name="Antonio M."/>
            <person name="Oren A."/>
            <person name="Chaudhuri R.R."/>
            <person name="La Ragione R."/>
            <person name="Hildebrand F."/>
            <person name="Pallen M.J."/>
        </authorList>
    </citation>
    <scope>NUCLEOTIDE SEQUENCE</scope>
    <source>
        <strain evidence="2">1345</strain>
    </source>
</reference>
<dbReference type="Proteomes" id="UP000886750">
    <property type="component" value="Unassembled WGS sequence"/>
</dbReference>
<evidence type="ECO:0000313" key="2">
    <source>
        <dbReference type="EMBL" id="HIY96511.1"/>
    </source>
</evidence>
<proteinExistence type="predicted"/>
<keyword evidence="1" id="KW-1133">Transmembrane helix</keyword>
<dbReference type="EMBL" id="DXCQ01000025">
    <property type="protein sequence ID" value="HIY96511.1"/>
    <property type="molecule type" value="Genomic_DNA"/>
</dbReference>
<protein>
    <submittedName>
        <fullName evidence="2">NusG domain II-containing protein</fullName>
    </submittedName>
</protein>
<gene>
    <name evidence="2" type="ORF">H9729_02370</name>
</gene>
<dbReference type="Pfam" id="PF07009">
    <property type="entry name" value="NusG_II"/>
    <property type="match status" value="1"/>
</dbReference>
<name>A0A9D2CSC7_9FIRM</name>
<dbReference type="AlphaFoldDB" id="A0A9D2CSC7"/>
<accession>A0A9D2CSC7</accession>
<comment type="caution">
    <text evidence="2">The sequence shown here is derived from an EMBL/GenBank/DDBJ whole genome shotgun (WGS) entry which is preliminary data.</text>
</comment>
<sequence>MNRQEKIEHIRKGRFFAWGDAAVFAAAFLLVAAFTLFAFFGRGDAADSFSVYYENEKIFTAPLSEDAVYLFSIENGRGQVRAYAGETPEDYNIIEVSDGTVRVREADCPDGICIFWGAVSSGEINCLPHRFKIALGRGGGGTDL</sequence>
<organism evidence="2 3">
    <name type="scientific">Candidatus Borkfalkia excrementigallinarum</name>
    <dbReference type="NCBI Taxonomy" id="2838506"/>
    <lineage>
        <taxon>Bacteria</taxon>
        <taxon>Bacillati</taxon>
        <taxon>Bacillota</taxon>
        <taxon>Clostridia</taxon>
        <taxon>Christensenellales</taxon>
        <taxon>Christensenellaceae</taxon>
        <taxon>Candidatus Borkfalkia</taxon>
    </lineage>
</organism>
<keyword evidence="1" id="KW-0812">Transmembrane</keyword>
<dbReference type="Gene3D" id="2.60.320.10">
    <property type="entry name" value="N-utilization substance G protein NusG, insert domain"/>
    <property type="match status" value="1"/>
</dbReference>
<feature type="transmembrane region" description="Helical" evidence="1">
    <location>
        <begin position="21"/>
        <end position="40"/>
    </location>
</feature>
<dbReference type="InterPro" id="IPR038690">
    <property type="entry name" value="NusG_2_sf"/>
</dbReference>